<dbReference type="EMBL" id="CADCTG010000214">
    <property type="protein sequence ID" value="CAA9265348.1"/>
    <property type="molecule type" value="Genomic_DNA"/>
</dbReference>
<feature type="compositionally biased region" description="Basic and acidic residues" evidence="1">
    <location>
        <begin position="150"/>
        <end position="162"/>
    </location>
</feature>
<feature type="compositionally biased region" description="Basic residues" evidence="1">
    <location>
        <begin position="131"/>
        <end position="144"/>
    </location>
</feature>
<feature type="non-terminal residue" evidence="2">
    <location>
        <position position="175"/>
    </location>
</feature>
<reference evidence="2" key="1">
    <citation type="submission" date="2020-02" db="EMBL/GenBank/DDBJ databases">
        <authorList>
            <person name="Meier V. D."/>
        </authorList>
    </citation>
    <scope>NUCLEOTIDE SEQUENCE</scope>
    <source>
        <strain evidence="2">AVDCRST_MAG08</strain>
    </source>
</reference>
<evidence type="ECO:0000313" key="2">
    <source>
        <dbReference type="EMBL" id="CAA9265348.1"/>
    </source>
</evidence>
<evidence type="ECO:0000256" key="1">
    <source>
        <dbReference type="SAM" id="MobiDB-lite"/>
    </source>
</evidence>
<feature type="non-terminal residue" evidence="2">
    <location>
        <position position="1"/>
    </location>
</feature>
<feature type="region of interest" description="Disordered" evidence="1">
    <location>
        <begin position="1"/>
        <end position="175"/>
    </location>
</feature>
<accession>A0A6J4IYA6</accession>
<gene>
    <name evidence="2" type="ORF">AVDCRST_MAG08-2962</name>
</gene>
<protein>
    <submittedName>
        <fullName evidence="2">Uncharacterized protein</fullName>
    </submittedName>
</protein>
<dbReference type="AlphaFoldDB" id="A0A6J4IYA6"/>
<proteinExistence type="predicted"/>
<feature type="compositionally biased region" description="Basic residues" evidence="1">
    <location>
        <begin position="33"/>
        <end position="46"/>
    </location>
</feature>
<name>A0A6J4IYA6_9PROT</name>
<sequence>GQCSGRGARSGGGGGLRRQPARGPEGFPEARPGRFRRHRHGLHRREHVPLRGPGPLRQPDRPAGRARAAVPQRHDPPGPAALVARGGGRPPVQRRRPGGRSGPPALGAGVAGGGRRSRPDRSPAAAAARLVLRRRGTPPRRGGRGVRASAVRDRPRPARGEPDCAAASHHYRKRL</sequence>
<organism evidence="2">
    <name type="scientific">uncultured Acetobacteraceae bacterium</name>
    <dbReference type="NCBI Taxonomy" id="169975"/>
    <lineage>
        <taxon>Bacteria</taxon>
        <taxon>Pseudomonadati</taxon>
        <taxon>Pseudomonadota</taxon>
        <taxon>Alphaproteobacteria</taxon>
        <taxon>Acetobacterales</taxon>
        <taxon>Acetobacteraceae</taxon>
        <taxon>environmental samples</taxon>
    </lineage>
</organism>